<evidence type="ECO:0000256" key="2">
    <source>
        <dbReference type="ARBA" id="ARBA00005916"/>
    </source>
</evidence>
<dbReference type="InterPro" id="IPR000343">
    <property type="entry name" value="4pyrrol_synth_GluRdtase"/>
</dbReference>
<feature type="active site" description="Nucleophile" evidence="9 10">
    <location>
        <position position="50"/>
    </location>
</feature>
<dbReference type="GO" id="GO:0019353">
    <property type="term" value="P:protoporphyrinogen IX biosynthetic process from glutamate"/>
    <property type="evidence" value="ECO:0007669"/>
    <property type="project" value="TreeGrafter"/>
</dbReference>
<dbReference type="InterPro" id="IPR018214">
    <property type="entry name" value="GluRdtase_CS"/>
</dbReference>
<proteinExistence type="inferred from homology"/>
<evidence type="ECO:0000256" key="11">
    <source>
        <dbReference type="PIRSR" id="PIRSR000445-2"/>
    </source>
</evidence>
<dbReference type="PIRSF" id="PIRSF000445">
    <property type="entry name" value="4pyrrol_synth_GluRdtase"/>
    <property type="match status" value="1"/>
</dbReference>
<evidence type="ECO:0000256" key="12">
    <source>
        <dbReference type="PIRSR" id="PIRSR000445-3"/>
    </source>
</evidence>
<evidence type="ECO:0000256" key="13">
    <source>
        <dbReference type="PIRSR" id="PIRSR000445-4"/>
    </source>
</evidence>
<gene>
    <name evidence="9 18" type="primary">hemA</name>
    <name evidence="18" type="ORF">BN1804_02151</name>
</gene>
<dbReference type="NCBIfam" id="TIGR01035">
    <property type="entry name" value="hemA"/>
    <property type="match status" value="1"/>
</dbReference>
<comment type="pathway">
    <text evidence="1 9 14">Porphyrin-containing compound metabolism; protoporphyrin-IX biosynthesis; 5-aminolevulinate from L-glutamyl-tRNA(Glu): step 1/2.</text>
</comment>
<sequence>MTLLALGINHKTAPVALREKVSFSPDTMGDALNNLLQQPAVRGGVVLSTCNRTELYLSMEDKENSHEQLIRWLCQYHQIEPNELKSSVYWHQDNQAVSHLMRVASGLDSLVLGEPQILGQVKKAFADSQNYDSLSSELERLFQKSFSVAKRVRTETQIGANAVSVAFAACTLARQIFESLSSLTILLVGAGETIELVARHLREHQVKKIIIANRTKERAQRLANEVDADVITLSEIDECLSQADIVISSTASPLPIIGKGMVERALKKRRNQPMLLVDIAVPRDIEQDVEKLDNVYLYSVDDLEAIIQHNREQRQAAAIQAEHIVQQESGQFMDWLRAQGAVGAIREYRDSAEMLRAEMTEKAITLIQNGADAEKVIQQLSHQLMNRLIHTPTKSLQQAASDGDIERLNLLRESLGITHN</sequence>
<evidence type="ECO:0000256" key="9">
    <source>
        <dbReference type="HAMAP-Rule" id="MF_00087"/>
    </source>
</evidence>
<dbReference type="PROSITE" id="PS00747">
    <property type="entry name" value="GLUTR"/>
    <property type="match status" value="1"/>
</dbReference>
<comment type="similarity">
    <text evidence="2 9 14">Belongs to the glutamyl-tRNA reductase family.</text>
</comment>
<dbReference type="Pfam" id="PF00745">
    <property type="entry name" value="GlutR_dimer"/>
    <property type="match status" value="1"/>
</dbReference>
<comment type="subunit">
    <text evidence="9">Homodimer.</text>
</comment>
<evidence type="ECO:0000259" key="16">
    <source>
        <dbReference type="Pfam" id="PF01488"/>
    </source>
</evidence>
<evidence type="ECO:0000256" key="3">
    <source>
        <dbReference type="ARBA" id="ARBA00012970"/>
    </source>
</evidence>
<dbReference type="CDD" id="cd05213">
    <property type="entry name" value="NAD_bind_Glutamyl_tRNA_reduct"/>
    <property type="match status" value="1"/>
</dbReference>
<feature type="binding site" evidence="9 11">
    <location>
        <begin position="49"/>
        <end position="52"/>
    </location>
    <ligand>
        <name>substrate</name>
    </ligand>
</feature>
<dbReference type="Gene3D" id="3.40.50.720">
    <property type="entry name" value="NAD(P)-binding Rossmann-like Domain"/>
    <property type="match status" value="1"/>
</dbReference>
<dbReference type="RefSeq" id="WP_072064035.1">
    <property type="nucleotide sequence ID" value="NZ_CVRY01000004.1"/>
</dbReference>
<feature type="binding site" evidence="9 12">
    <location>
        <begin position="189"/>
        <end position="194"/>
    </location>
    <ligand>
        <name>NADP(+)</name>
        <dbReference type="ChEBI" id="CHEBI:58349"/>
    </ligand>
</feature>
<dbReference type="EC" id="1.2.1.70" evidence="3 9"/>
<accession>A0A0G4QAA3</accession>
<evidence type="ECO:0000256" key="1">
    <source>
        <dbReference type="ARBA" id="ARBA00005059"/>
    </source>
</evidence>
<keyword evidence="6 9" id="KW-0627">Porphyrin biosynthesis</keyword>
<dbReference type="SUPFAM" id="SSF69742">
    <property type="entry name" value="Glutamyl tRNA-reductase catalytic, N-terminal domain"/>
    <property type="match status" value="1"/>
</dbReference>
<reference evidence="19" key="1">
    <citation type="submission" date="2015-06" db="EMBL/GenBank/DDBJ databases">
        <authorList>
            <person name="Urmite Genomes"/>
        </authorList>
    </citation>
    <scope>NUCLEOTIDE SEQUENCE [LARGE SCALE GENOMIC DNA]</scope>
    <source>
        <strain evidence="19">CSUR P1867</strain>
    </source>
</reference>
<name>A0A0G4QAA3_9GAMM</name>
<dbReference type="FunFam" id="3.30.460.30:FF:000001">
    <property type="entry name" value="Glutamyl-tRNA reductase"/>
    <property type="match status" value="1"/>
</dbReference>
<dbReference type="InterPro" id="IPR015895">
    <property type="entry name" value="4pyrrol_synth_GluRdtase_N"/>
</dbReference>
<dbReference type="SUPFAM" id="SSF51735">
    <property type="entry name" value="NAD(P)-binding Rossmann-fold domains"/>
    <property type="match status" value="1"/>
</dbReference>
<feature type="binding site" evidence="9 11">
    <location>
        <begin position="114"/>
        <end position="116"/>
    </location>
    <ligand>
        <name>substrate</name>
    </ligand>
</feature>
<evidence type="ECO:0000256" key="8">
    <source>
        <dbReference type="ARBA" id="ARBA00068659"/>
    </source>
</evidence>
<comment type="miscellaneous">
    <text evidence="9">During catalysis, the active site Cys acts as a nucleophile attacking the alpha-carbonyl group of tRNA-bound glutamate with the formation of a thioester intermediate between enzyme and glutamate, and the concomitant release of tRNA(Glu). The thioester intermediate is finally reduced by direct hydride transfer from NADPH, to form the product GSA.</text>
</comment>
<evidence type="ECO:0000259" key="17">
    <source>
        <dbReference type="Pfam" id="PF05201"/>
    </source>
</evidence>
<evidence type="ECO:0000256" key="6">
    <source>
        <dbReference type="ARBA" id="ARBA00023244"/>
    </source>
</evidence>
<evidence type="ECO:0000256" key="14">
    <source>
        <dbReference type="RuleBase" id="RU000584"/>
    </source>
</evidence>
<evidence type="ECO:0000313" key="19">
    <source>
        <dbReference type="Proteomes" id="UP000183920"/>
    </source>
</evidence>
<feature type="binding site" evidence="9 11">
    <location>
        <position position="109"/>
    </location>
    <ligand>
        <name>substrate</name>
    </ligand>
</feature>
<dbReference type="UniPathway" id="UPA00251">
    <property type="reaction ID" value="UER00316"/>
</dbReference>
<dbReference type="AlphaFoldDB" id="A0A0G4QAA3"/>
<keyword evidence="5 9" id="KW-0560">Oxidoreductase</keyword>
<dbReference type="Pfam" id="PF05201">
    <property type="entry name" value="GlutR_N"/>
    <property type="match status" value="1"/>
</dbReference>
<organism evidence="18 19">
    <name type="scientific">Proteus penneri</name>
    <dbReference type="NCBI Taxonomy" id="102862"/>
    <lineage>
        <taxon>Bacteria</taxon>
        <taxon>Pseudomonadati</taxon>
        <taxon>Pseudomonadota</taxon>
        <taxon>Gammaproteobacteria</taxon>
        <taxon>Enterobacterales</taxon>
        <taxon>Morganellaceae</taxon>
        <taxon>Proteus</taxon>
    </lineage>
</organism>
<dbReference type="InterPro" id="IPR036291">
    <property type="entry name" value="NAD(P)-bd_dom_sf"/>
</dbReference>
<dbReference type="InterPro" id="IPR006151">
    <property type="entry name" value="Shikm_DH/Glu-tRNA_Rdtase"/>
</dbReference>
<feature type="binding site" evidence="9 11">
    <location>
        <position position="120"/>
    </location>
    <ligand>
        <name>substrate</name>
    </ligand>
</feature>
<feature type="domain" description="Glutamyl-tRNA reductase N-terminal" evidence="17">
    <location>
        <begin position="6"/>
        <end position="156"/>
    </location>
</feature>
<dbReference type="FunFam" id="3.40.50.720:FF:000031">
    <property type="entry name" value="Glutamyl-tRNA reductase"/>
    <property type="match status" value="1"/>
</dbReference>
<comment type="catalytic activity">
    <reaction evidence="7 9 14">
        <text>(S)-4-amino-5-oxopentanoate + tRNA(Glu) + NADP(+) = L-glutamyl-tRNA(Glu) + NADPH + H(+)</text>
        <dbReference type="Rhea" id="RHEA:12344"/>
        <dbReference type="Rhea" id="RHEA-COMP:9663"/>
        <dbReference type="Rhea" id="RHEA-COMP:9680"/>
        <dbReference type="ChEBI" id="CHEBI:15378"/>
        <dbReference type="ChEBI" id="CHEBI:57501"/>
        <dbReference type="ChEBI" id="CHEBI:57783"/>
        <dbReference type="ChEBI" id="CHEBI:58349"/>
        <dbReference type="ChEBI" id="CHEBI:78442"/>
        <dbReference type="ChEBI" id="CHEBI:78520"/>
        <dbReference type="EC" id="1.2.1.70"/>
    </reaction>
</comment>
<dbReference type="Gene3D" id="3.30.460.30">
    <property type="entry name" value="Glutamyl-tRNA reductase, N-terminal domain"/>
    <property type="match status" value="1"/>
</dbReference>
<dbReference type="InterPro" id="IPR036453">
    <property type="entry name" value="GluRdtase_dimer_dom_sf"/>
</dbReference>
<dbReference type="GO" id="GO:0008883">
    <property type="term" value="F:glutamyl-tRNA reductase activity"/>
    <property type="evidence" value="ECO:0007669"/>
    <property type="project" value="UniProtKB-UniRule"/>
</dbReference>
<feature type="site" description="Important for activity" evidence="9 13">
    <location>
        <position position="99"/>
    </location>
</feature>
<dbReference type="EMBL" id="CVRY01000004">
    <property type="protein sequence ID" value="CRL62798.1"/>
    <property type="molecule type" value="Genomic_DNA"/>
</dbReference>
<evidence type="ECO:0000256" key="5">
    <source>
        <dbReference type="ARBA" id="ARBA00023002"/>
    </source>
</evidence>
<evidence type="ECO:0000256" key="10">
    <source>
        <dbReference type="PIRSR" id="PIRSR000445-1"/>
    </source>
</evidence>
<dbReference type="GO" id="GO:0050661">
    <property type="term" value="F:NADP binding"/>
    <property type="evidence" value="ECO:0007669"/>
    <property type="project" value="InterPro"/>
</dbReference>
<keyword evidence="4 9" id="KW-0521">NADP</keyword>
<evidence type="ECO:0000259" key="15">
    <source>
        <dbReference type="Pfam" id="PF00745"/>
    </source>
</evidence>
<evidence type="ECO:0000256" key="4">
    <source>
        <dbReference type="ARBA" id="ARBA00022857"/>
    </source>
</evidence>
<feature type="domain" description="Quinate/shikimate 5-dehydrogenase/glutamyl-tRNA reductase" evidence="16">
    <location>
        <begin position="172"/>
        <end position="306"/>
    </location>
</feature>
<comment type="domain">
    <text evidence="9">Possesses an unusual extended V-shaped dimeric structure with each monomer consisting of three distinct domains arranged along a curved 'spinal' alpha-helix. The N-terminal catalytic domain specifically recognizes the glutamate moiety of the substrate. The second domain is the NADPH-binding domain, and the third C-terminal domain is responsible for dimerization.</text>
</comment>
<dbReference type="Pfam" id="PF01488">
    <property type="entry name" value="Shikimate_DH"/>
    <property type="match status" value="1"/>
</dbReference>
<dbReference type="HAMAP" id="MF_00087">
    <property type="entry name" value="Glu_tRNA_reductase"/>
    <property type="match status" value="1"/>
</dbReference>
<dbReference type="Proteomes" id="UP000183920">
    <property type="component" value="Unassembled WGS sequence"/>
</dbReference>
<protein>
    <recommendedName>
        <fullName evidence="8 9">Glutamyl-tRNA reductase</fullName>
        <shortName evidence="9">GluTR</shortName>
        <ecNumber evidence="3 9">1.2.1.70</ecNumber>
    </recommendedName>
</protein>
<dbReference type="PANTHER" id="PTHR43013:SF1">
    <property type="entry name" value="GLUTAMYL-TRNA REDUCTASE"/>
    <property type="match status" value="1"/>
</dbReference>
<dbReference type="InterPro" id="IPR015896">
    <property type="entry name" value="4pyrrol_synth_GluRdtase_dimer"/>
</dbReference>
<dbReference type="InterPro" id="IPR036343">
    <property type="entry name" value="GluRdtase_N_sf"/>
</dbReference>
<evidence type="ECO:0000313" key="18">
    <source>
        <dbReference type="EMBL" id="CRL62798.1"/>
    </source>
</evidence>
<evidence type="ECO:0000256" key="7">
    <source>
        <dbReference type="ARBA" id="ARBA00047464"/>
    </source>
</evidence>
<feature type="domain" description="Tetrapyrrole biosynthesis glutamyl-tRNA reductase dimerisation" evidence="15">
    <location>
        <begin position="320"/>
        <end position="415"/>
    </location>
</feature>
<comment type="function">
    <text evidence="9">Catalyzes the NADPH-dependent reduction of glutamyl-tRNA(Glu) to glutamate 1-semialdehyde (GSA).</text>
</comment>
<dbReference type="SUPFAM" id="SSF69075">
    <property type="entry name" value="Glutamyl tRNA-reductase dimerization domain"/>
    <property type="match status" value="1"/>
</dbReference>
<dbReference type="PANTHER" id="PTHR43013">
    <property type="entry name" value="GLUTAMYL-TRNA REDUCTASE"/>
    <property type="match status" value="1"/>
</dbReference>